<dbReference type="Gene3D" id="2.60.40.10">
    <property type="entry name" value="Immunoglobulins"/>
    <property type="match status" value="1"/>
</dbReference>
<proteinExistence type="predicted"/>
<dbReference type="EMBL" id="JANUCP010000009">
    <property type="protein sequence ID" value="MCS3921073.1"/>
    <property type="molecule type" value="Genomic_DNA"/>
</dbReference>
<dbReference type="RefSeq" id="WP_259101858.1">
    <property type="nucleotide sequence ID" value="NZ_CP130454.1"/>
</dbReference>
<dbReference type="Proteomes" id="UP001204798">
    <property type="component" value="Unassembled WGS sequence"/>
</dbReference>
<dbReference type="InterPro" id="IPR017853">
    <property type="entry name" value="GH"/>
</dbReference>
<organism evidence="1 2">
    <name type="scientific">Candidatus Fervidibacter sacchari</name>
    <dbReference type="NCBI Taxonomy" id="1448929"/>
    <lineage>
        <taxon>Bacteria</taxon>
        <taxon>Candidatus Fervidibacterota</taxon>
        <taxon>Candidatus Fervidibacter</taxon>
    </lineage>
</organism>
<gene>
    <name evidence="1" type="ORF">M2350_003514</name>
</gene>
<protein>
    <recommendedName>
        <fullName evidence="3">Glycoside hydrolase family 42 N-terminal domain-containing protein</fullName>
    </recommendedName>
</protein>
<evidence type="ECO:0000313" key="2">
    <source>
        <dbReference type="Proteomes" id="UP001204798"/>
    </source>
</evidence>
<reference evidence="1 2" key="1">
    <citation type="submission" date="2022-08" db="EMBL/GenBank/DDBJ databases">
        <title>Bacterial and archaeal communities from various locations to study Microbial Dark Matter (Phase II).</title>
        <authorList>
            <person name="Stepanauskas R."/>
        </authorList>
    </citation>
    <scope>NUCLEOTIDE SEQUENCE [LARGE SCALE GENOMIC DNA]</scope>
    <source>
        <strain evidence="1 2">PD1</strain>
    </source>
</reference>
<accession>A0ABT2EVY2</accession>
<comment type="caution">
    <text evidence="1">The sequence shown here is derived from an EMBL/GenBank/DDBJ whole genome shotgun (WGS) entry which is preliminary data.</text>
</comment>
<evidence type="ECO:0008006" key="3">
    <source>
        <dbReference type="Google" id="ProtNLM"/>
    </source>
</evidence>
<dbReference type="Gene3D" id="3.20.20.80">
    <property type="entry name" value="Glycosidases"/>
    <property type="match status" value="1"/>
</dbReference>
<dbReference type="InterPro" id="IPR013783">
    <property type="entry name" value="Ig-like_fold"/>
</dbReference>
<name>A0ABT2EVY2_9BACT</name>
<sequence length="1326" mass="149649">MRGIVVWLVLSVVMTTVMAQPLVLVSGKYADPHAALLEELGAKVRWVSLEQLEEGVGLERATMVLLAHTERSLTKSVEKRLANFVRNGGILFLELTPPPTGELAPPVPHRFVWGWTPDLELTKPDDPLFARIPTKQKIWRYNAWGAGVFIDDEFALARWVFPQDRKFGIQPSEAFRQQPAAIARWKLGNGQVIFVGPASALVYSTRPLARSLLIALLGEEKLPVMQLVKRIEVPVKVAQDAKGLKGQTVGIFREPNFPRIGLPEDVTPESIASALRRHGIEVTFLSASDLASPNQLNARRINTLVLSYGPAVPLEALPTIKQFLAEGGGLVSPAGIPLSRPMVKEGNRWVDAFAELEIGTLKALFQNLLPFAKAYKARKRPRFCVVLRPDLLPNLPPLWQISGGEWAVIPIVDGSQHLAEPILASVSEDGDVVALPLVIAYQFRQYPCARIVALGFWGNSHPWSKKVWKFAEAAIVDTVRLALRRDYIAIRDLMSDQPCYLPKETVNLTAELVCPVDISANCQLIIRERDTGKIVHQVKRKVFLEGGKPETVTFEWQIPSDPNWAYDAVLTVENPNRMKFHERTMFLVRSERTLAMVRQATPYKREIPSVVSGVNLYTNDPRGIGAYFDSEQRLGKHPLPDIWDREISLVRLYGGNAIRQHYYERILNEEVFADENYNWAKRVLDANHILLAVHDVAALTNPFTFSPTYYWRKRLGEGDPYTDEKWLQAEEAYMRGLAKWLADFPNVMWELINEPEGYGIDATTHKERRQFAERVASWCRRMSQAIFDGQGYETPIGIGLAWAPNSPVWSVRHFLNFLKWSHAHHYHDNLGAGLWTLPFALAYGHPCIIGEAGMPNAVNSPHPLLREWGEIYEQMLYVALGERALGFLNFYLNNPLQHPDSPEWGMMRHDGTERESSRVWARWNFLLRHLQTREFLPPTVAILIDTDSLLQSPSEILTEARNMHMQLLENGVPSMIVSEHDLRRWQSMFKFDPKRWREEVGSHIIIVPQSAKPSDEIWKLLRELWDNAHIWIVALCEPRPEWAQVQSRALGVEIFGHGIKSGIEQGLARFVYQLRKRNGLTVVLVDGNGKTGEVAYYGCRVRLTIPKGRCALLDFQESFGTGKLTLISAYGSVTVNGKPLAKAPDDLAWVAVGDLTLDKEQSLTPATLWSDNQRAVELTVPVKNDVKGLKQLTIYAPTQFSDVAKLVAQSLREVGVKAKIVNRLSFPLKGNAIVIDQATKNLSLAELVTERFGIHFVGHEGWSHWRKGTMRIWQPWSGLILSDRDKKGDWLIVLTGHTEASVRIAALKFRTIRSLGNYCAAPFCSL</sequence>
<keyword evidence="2" id="KW-1185">Reference proteome</keyword>
<evidence type="ECO:0000313" key="1">
    <source>
        <dbReference type="EMBL" id="MCS3921073.1"/>
    </source>
</evidence>
<dbReference type="SUPFAM" id="SSF51445">
    <property type="entry name" value="(Trans)glycosidases"/>
    <property type="match status" value="1"/>
</dbReference>